<organism evidence="1 2">
    <name type="scientific">Halorubrum vacuolatum</name>
    <name type="common">Natronobacterium vacuolatum</name>
    <dbReference type="NCBI Taxonomy" id="63740"/>
    <lineage>
        <taxon>Archaea</taxon>
        <taxon>Methanobacteriati</taxon>
        <taxon>Methanobacteriota</taxon>
        <taxon>Stenosarchaea group</taxon>
        <taxon>Halobacteria</taxon>
        <taxon>Halobacteriales</taxon>
        <taxon>Haloferacaceae</taxon>
        <taxon>Halorubrum</taxon>
    </lineage>
</organism>
<accession>A0A238VPT3</accession>
<dbReference type="Pfam" id="PF12974">
    <property type="entry name" value="Phosphonate-bd"/>
    <property type="match status" value="1"/>
</dbReference>
<dbReference type="OrthoDB" id="146127at2157"/>
<dbReference type="PANTHER" id="PTHR35841:SF1">
    <property type="entry name" value="PHOSPHONATES-BINDING PERIPLASMIC PROTEIN"/>
    <property type="match status" value="1"/>
</dbReference>
<dbReference type="Proteomes" id="UP000198397">
    <property type="component" value="Unassembled WGS sequence"/>
</dbReference>
<dbReference type="PROSITE" id="PS51318">
    <property type="entry name" value="TAT"/>
    <property type="match status" value="1"/>
</dbReference>
<sequence>MSDNRWSANRRRFVKAAGAAGIIGLAGCADDDAGADDAGADDGATAGDVDDVTEIRWIMNPAEEAIDIEVQYQPLFRYLESEADVEIVGQPTADYSGTIQELRRAEEDDRVFADTSPGAVAQVPEEIDVTGMRVAFGAEQYFSLITTTPDSGIEELSDLEGETVATAEPTSVSGTLFPLLTLRNAGLDIGSAPGGSPDDFELRTSDHTTAREQMIEDDRIAAAGTGAFSTAAHVPQEQFDEMSQDFVDISAEYDDAGTREPELQLLGVSDPIPRAPIVSNAAWEESIKDELTQLMIDAPQEAFEHDSMADVAEALNVDPSVLDADEDDLSDDELSDRQLVEDHELWFSGVVEASHEDFDPIVELGQELGLDWGDL</sequence>
<dbReference type="Gene3D" id="3.40.190.10">
    <property type="entry name" value="Periplasmic binding protein-like II"/>
    <property type="match status" value="2"/>
</dbReference>
<keyword evidence="2" id="KW-1185">Reference proteome</keyword>
<proteinExistence type="predicted"/>
<dbReference type="PANTHER" id="PTHR35841">
    <property type="entry name" value="PHOSPHONATES-BINDING PERIPLASMIC PROTEIN"/>
    <property type="match status" value="1"/>
</dbReference>
<evidence type="ECO:0000313" key="1">
    <source>
        <dbReference type="EMBL" id="SNR36218.1"/>
    </source>
</evidence>
<dbReference type="PROSITE" id="PS51257">
    <property type="entry name" value="PROKAR_LIPOPROTEIN"/>
    <property type="match status" value="1"/>
</dbReference>
<dbReference type="AlphaFoldDB" id="A0A238VPT3"/>
<dbReference type="SUPFAM" id="SSF53850">
    <property type="entry name" value="Periplasmic binding protein-like II"/>
    <property type="match status" value="1"/>
</dbReference>
<evidence type="ECO:0000313" key="2">
    <source>
        <dbReference type="Proteomes" id="UP000198397"/>
    </source>
</evidence>
<reference evidence="1 2" key="1">
    <citation type="submission" date="2017-06" db="EMBL/GenBank/DDBJ databases">
        <authorList>
            <person name="Kim H.J."/>
            <person name="Triplett B.A."/>
        </authorList>
    </citation>
    <scope>NUCLEOTIDE SEQUENCE [LARGE SCALE GENOMIC DNA]</scope>
    <source>
        <strain evidence="1 2">DSM 8800</strain>
    </source>
</reference>
<gene>
    <name evidence="1" type="ORF">SAMN06264855_103238</name>
</gene>
<dbReference type="EMBL" id="FZNQ01000003">
    <property type="protein sequence ID" value="SNR36218.1"/>
    <property type="molecule type" value="Genomic_DNA"/>
</dbReference>
<dbReference type="InterPro" id="IPR006311">
    <property type="entry name" value="TAT_signal"/>
</dbReference>
<protein>
    <submittedName>
        <fullName evidence="1">Phosphonate transport system substrate-binding protein</fullName>
    </submittedName>
</protein>
<dbReference type="RefSeq" id="WP_089384019.1">
    <property type="nucleotide sequence ID" value="NZ_FZNQ01000003.1"/>
</dbReference>
<name>A0A238VPT3_HALVU</name>